<evidence type="ECO:0000313" key="6">
    <source>
        <dbReference type="Proteomes" id="UP000694381"/>
    </source>
</evidence>
<evidence type="ECO:0000313" key="5">
    <source>
        <dbReference type="Ensembl" id="ENSNGAP00000015405.1"/>
    </source>
</evidence>
<sequence>AKNTEDLQNNEEIENTKKFLSLTAASEETVVEPSYYEDEDTFFSMFHTQVPPKDYESQMLKVEKDLIYDVEKNESLIKTEKKPFSNTEKIELRSKQNQDFIKRNIELAKNSRSPVIMIDREKKRLEELLKGLDDVDSVLCSSEGDQSAWLGPGEGYTLAVTQVEQLAEIDRKLQELSTLFPTIFSSSLGLENQEEKDDEGNMETTPGEKVLRDTKEQRDQRLRLRVIDEKLRKIKEKVKEFLVITPNRKRERLTRRWLLAKILVLE</sequence>
<dbReference type="Ensembl" id="ENSNGAT00000021008.1">
    <property type="protein sequence ID" value="ENSNGAP00000015405.1"/>
    <property type="gene ID" value="ENSNGAG00000016434.1"/>
</dbReference>
<dbReference type="Pfam" id="PF15554">
    <property type="entry name" value="FSIP1"/>
    <property type="match status" value="1"/>
</dbReference>
<dbReference type="PANTHER" id="PTHR22012:SF2">
    <property type="entry name" value="FIBROUS SHEATH-INTERACTING PROTEIN 1"/>
    <property type="match status" value="1"/>
</dbReference>
<proteinExistence type="inferred from homology"/>
<keyword evidence="6" id="KW-1185">Reference proteome</keyword>
<dbReference type="InterPro" id="IPR026246">
    <property type="entry name" value="Fsip1"/>
</dbReference>
<evidence type="ECO:0000256" key="2">
    <source>
        <dbReference type="ARBA" id="ARBA00019480"/>
    </source>
</evidence>
<keyword evidence="3" id="KW-0175">Coiled coil</keyword>
<dbReference type="PRINTS" id="PR02075">
    <property type="entry name" value="FIBSHEATHIP1"/>
</dbReference>
<reference evidence="5" key="2">
    <citation type="submission" date="2025-09" db="UniProtKB">
        <authorList>
            <consortium name="Ensembl"/>
        </authorList>
    </citation>
    <scope>IDENTIFICATION</scope>
</reference>
<reference evidence="5" key="1">
    <citation type="submission" date="2025-08" db="UniProtKB">
        <authorList>
            <consortium name="Ensembl"/>
        </authorList>
    </citation>
    <scope>IDENTIFICATION</scope>
</reference>
<comment type="similarity">
    <text evidence="1">Belongs to the FSIP1 family.</text>
</comment>
<feature type="region of interest" description="Disordered" evidence="4">
    <location>
        <begin position="191"/>
        <end position="215"/>
    </location>
</feature>
<evidence type="ECO:0000256" key="3">
    <source>
        <dbReference type="ARBA" id="ARBA00023054"/>
    </source>
</evidence>
<dbReference type="Proteomes" id="UP000694381">
    <property type="component" value="Unassembled WGS sequence"/>
</dbReference>
<protein>
    <recommendedName>
        <fullName evidence="2">Fibrous sheath-interacting protein 1</fullName>
    </recommendedName>
</protein>
<evidence type="ECO:0000256" key="1">
    <source>
        <dbReference type="ARBA" id="ARBA00010495"/>
    </source>
</evidence>
<organism evidence="5 6">
    <name type="scientific">Nannospalax galili</name>
    <name type="common">Northern Israeli blind subterranean mole rat</name>
    <name type="synonym">Spalax galili</name>
    <dbReference type="NCBI Taxonomy" id="1026970"/>
    <lineage>
        <taxon>Eukaryota</taxon>
        <taxon>Metazoa</taxon>
        <taxon>Chordata</taxon>
        <taxon>Craniata</taxon>
        <taxon>Vertebrata</taxon>
        <taxon>Euteleostomi</taxon>
        <taxon>Mammalia</taxon>
        <taxon>Eutheria</taxon>
        <taxon>Euarchontoglires</taxon>
        <taxon>Glires</taxon>
        <taxon>Rodentia</taxon>
        <taxon>Myomorpha</taxon>
        <taxon>Muroidea</taxon>
        <taxon>Spalacidae</taxon>
        <taxon>Spalacinae</taxon>
        <taxon>Nannospalax</taxon>
    </lineage>
</organism>
<feature type="compositionally biased region" description="Acidic residues" evidence="4">
    <location>
        <begin position="192"/>
        <end position="201"/>
    </location>
</feature>
<name>A0A8C6RA25_NANGA</name>
<dbReference type="PANTHER" id="PTHR22012">
    <property type="entry name" value="FIBROUS SHEATH INTERACTING PROTEIN 1"/>
    <property type="match status" value="1"/>
</dbReference>
<dbReference type="AlphaFoldDB" id="A0A8C6RA25"/>
<evidence type="ECO:0000256" key="4">
    <source>
        <dbReference type="SAM" id="MobiDB-lite"/>
    </source>
</evidence>
<accession>A0A8C6RA25</accession>
<dbReference type="GeneTree" id="ENSGT00390000013879"/>